<keyword evidence="4" id="KW-1185">Reference proteome</keyword>
<sequence>MSLQSLDSAFTLMLLTSSVTLLSALVPTLRLIDATLLLCYLRQIIIQTNTYGNLNSLLQVTNTSAKIWRQVRRSITELTNQKSHVLVCSHYIPDTPSENNGLPCVIYCHGNSGCRADANEAAVILLPLNITVFTIDLSGSGLSGGDFVSLGWNEKDDLRTVVSFLRDKKMVSSIGLWGRSMGAVTSLLYGAEDPSISGMVLDSAFSNLYNLMVELSDVYKFKLPKFTVKFAVQYMRRVILRKAKFDIMDLDVVQFASKTFIPALFGHASEDIFVHPHHSELIYQSYAGEKIIIKFDGDHNTPRPQSYYDSVALFFCNTLQPPQSTWCSRDFDKHCDLGHLGFGSDPNESSIEIISRLRAVGNDSASSSSNAPSVPKGELLSESIAKMSIKDDMDFLLEQSNGVDEVDPNGGIKHSLVQDKSNEPDQRFQPSSLDDASLGSHSMECTKNCRHRHRIRLRPFGIPLRRIKRKLPPKSKEEKSNASRLKKKPKCWGKLERAEALLSLALRLCVLRRPNHKRSIST</sequence>
<dbReference type="SUPFAM" id="SSF53474">
    <property type="entry name" value="alpha/beta-Hydrolases"/>
    <property type="match status" value="1"/>
</dbReference>
<dbReference type="Pfam" id="PF12146">
    <property type="entry name" value="Hydrolase_4"/>
    <property type="match status" value="1"/>
</dbReference>
<organism evidence="3 4">
    <name type="scientific">Vanilla planifolia</name>
    <name type="common">Vanilla</name>
    <dbReference type="NCBI Taxonomy" id="51239"/>
    <lineage>
        <taxon>Eukaryota</taxon>
        <taxon>Viridiplantae</taxon>
        <taxon>Streptophyta</taxon>
        <taxon>Embryophyta</taxon>
        <taxon>Tracheophyta</taxon>
        <taxon>Spermatophyta</taxon>
        <taxon>Magnoliopsida</taxon>
        <taxon>Liliopsida</taxon>
        <taxon>Asparagales</taxon>
        <taxon>Orchidaceae</taxon>
        <taxon>Vanilloideae</taxon>
        <taxon>Vanilleae</taxon>
        <taxon>Vanilla</taxon>
    </lineage>
</organism>
<evidence type="ECO:0000313" key="4">
    <source>
        <dbReference type="Proteomes" id="UP000636800"/>
    </source>
</evidence>
<dbReference type="InterPro" id="IPR029058">
    <property type="entry name" value="AB_hydrolase_fold"/>
</dbReference>
<dbReference type="OrthoDB" id="185175at2759"/>
<name>A0A835Q5A7_VANPL</name>
<dbReference type="Gene3D" id="3.40.50.1820">
    <property type="entry name" value="alpha/beta hydrolase"/>
    <property type="match status" value="1"/>
</dbReference>
<protein>
    <recommendedName>
        <fullName evidence="2">Serine aminopeptidase S33 domain-containing protein</fullName>
    </recommendedName>
</protein>
<dbReference type="InterPro" id="IPR022742">
    <property type="entry name" value="Hydrolase_4"/>
</dbReference>
<dbReference type="PANTHER" id="PTHR43358:SF1">
    <property type="entry name" value="ALPHA_BETA-HYDROLASES SUPERFAMILY PROTEIN"/>
    <property type="match status" value="1"/>
</dbReference>
<feature type="region of interest" description="Disordered" evidence="1">
    <location>
        <begin position="401"/>
        <end position="440"/>
    </location>
</feature>
<feature type="region of interest" description="Disordered" evidence="1">
    <location>
        <begin position="466"/>
        <end position="489"/>
    </location>
</feature>
<feature type="compositionally biased region" description="Polar residues" evidence="1">
    <location>
        <begin position="428"/>
        <end position="440"/>
    </location>
</feature>
<feature type="compositionally biased region" description="Basic and acidic residues" evidence="1">
    <location>
        <begin position="416"/>
        <end position="426"/>
    </location>
</feature>
<evidence type="ECO:0000256" key="1">
    <source>
        <dbReference type="SAM" id="MobiDB-lite"/>
    </source>
</evidence>
<dbReference type="Proteomes" id="UP000636800">
    <property type="component" value="Chromosome 11"/>
</dbReference>
<reference evidence="3 4" key="1">
    <citation type="journal article" date="2020" name="Nat. Food">
        <title>A phased Vanilla planifolia genome enables genetic improvement of flavour and production.</title>
        <authorList>
            <person name="Hasing T."/>
            <person name="Tang H."/>
            <person name="Brym M."/>
            <person name="Khazi F."/>
            <person name="Huang T."/>
            <person name="Chambers A.H."/>
        </authorList>
    </citation>
    <scope>NUCLEOTIDE SEQUENCE [LARGE SCALE GENOMIC DNA]</scope>
    <source>
        <tissue evidence="3">Leaf</tissue>
    </source>
</reference>
<dbReference type="InterPro" id="IPR052920">
    <property type="entry name" value="DNA-binding_regulatory"/>
</dbReference>
<dbReference type="AlphaFoldDB" id="A0A835Q5A7"/>
<proteinExistence type="predicted"/>
<dbReference type="PANTHER" id="PTHR43358">
    <property type="entry name" value="ALPHA/BETA-HYDROLASE"/>
    <property type="match status" value="1"/>
</dbReference>
<dbReference type="EMBL" id="JADCNL010000011">
    <property type="protein sequence ID" value="KAG0461622.1"/>
    <property type="molecule type" value="Genomic_DNA"/>
</dbReference>
<feature type="domain" description="Serine aminopeptidase S33" evidence="2">
    <location>
        <begin position="105"/>
        <end position="220"/>
    </location>
</feature>
<accession>A0A835Q5A7</accession>
<evidence type="ECO:0000259" key="2">
    <source>
        <dbReference type="Pfam" id="PF12146"/>
    </source>
</evidence>
<evidence type="ECO:0000313" key="3">
    <source>
        <dbReference type="EMBL" id="KAG0461622.1"/>
    </source>
</evidence>
<gene>
    <name evidence="3" type="ORF">HPP92_021919</name>
</gene>
<comment type="caution">
    <text evidence="3">The sequence shown here is derived from an EMBL/GenBank/DDBJ whole genome shotgun (WGS) entry which is preliminary data.</text>
</comment>